<comment type="caution">
    <text evidence="2">The sequence shown here is derived from an EMBL/GenBank/DDBJ whole genome shotgun (WGS) entry which is preliminary data.</text>
</comment>
<feature type="region of interest" description="Disordered" evidence="1">
    <location>
        <begin position="1"/>
        <end position="37"/>
    </location>
</feature>
<evidence type="ECO:0000313" key="3">
    <source>
        <dbReference type="Proteomes" id="UP001152320"/>
    </source>
</evidence>
<dbReference type="AlphaFoldDB" id="A0A9Q1C4H1"/>
<evidence type="ECO:0000313" key="2">
    <source>
        <dbReference type="EMBL" id="KAJ8037924.1"/>
    </source>
</evidence>
<protein>
    <submittedName>
        <fullName evidence="2">Uncharacterized protein</fullName>
    </submittedName>
</protein>
<accession>A0A9Q1C4H1</accession>
<evidence type="ECO:0000256" key="1">
    <source>
        <dbReference type="SAM" id="MobiDB-lite"/>
    </source>
</evidence>
<keyword evidence="3" id="KW-1185">Reference proteome</keyword>
<feature type="compositionally biased region" description="Polar residues" evidence="1">
    <location>
        <begin position="309"/>
        <end position="326"/>
    </location>
</feature>
<dbReference type="EMBL" id="JAIZAY010000008">
    <property type="protein sequence ID" value="KAJ8037924.1"/>
    <property type="molecule type" value="Genomic_DNA"/>
</dbReference>
<organism evidence="2 3">
    <name type="scientific">Holothuria leucospilota</name>
    <name type="common">Black long sea cucumber</name>
    <name type="synonym">Mertensiothuria leucospilota</name>
    <dbReference type="NCBI Taxonomy" id="206669"/>
    <lineage>
        <taxon>Eukaryota</taxon>
        <taxon>Metazoa</taxon>
        <taxon>Echinodermata</taxon>
        <taxon>Eleutherozoa</taxon>
        <taxon>Echinozoa</taxon>
        <taxon>Holothuroidea</taxon>
        <taxon>Aspidochirotacea</taxon>
        <taxon>Aspidochirotida</taxon>
        <taxon>Holothuriidae</taxon>
        <taxon>Holothuria</taxon>
    </lineage>
</organism>
<gene>
    <name evidence="2" type="ORF">HOLleu_18867</name>
</gene>
<reference evidence="2" key="1">
    <citation type="submission" date="2021-10" db="EMBL/GenBank/DDBJ databases">
        <title>Tropical sea cucumber genome reveals ecological adaptation and Cuvierian tubules defense mechanism.</title>
        <authorList>
            <person name="Chen T."/>
        </authorList>
    </citation>
    <scope>NUCLEOTIDE SEQUENCE</scope>
    <source>
        <strain evidence="2">Nanhai2018</strain>
        <tissue evidence="2">Muscle</tissue>
    </source>
</reference>
<feature type="compositionally biased region" description="Polar residues" evidence="1">
    <location>
        <begin position="22"/>
        <end position="34"/>
    </location>
</feature>
<feature type="region of interest" description="Disordered" evidence="1">
    <location>
        <begin position="300"/>
        <end position="326"/>
    </location>
</feature>
<feature type="compositionally biased region" description="Basic residues" evidence="1">
    <location>
        <begin position="1"/>
        <end position="10"/>
    </location>
</feature>
<dbReference type="Proteomes" id="UP001152320">
    <property type="component" value="Chromosome 8"/>
</dbReference>
<proteinExistence type="predicted"/>
<name>A0A9Q1C4H1_HOLLE</name>
<sequence length="326" mass="36334">MKRTNLKKMARTGGSVMKHLRTPSTSAEPTSPMSKNGRRMNRLQKSKIIHSLSDDLLEEIFCTSDGNFLDFPDSLAAKRDESDDTLARPIHINYIPKLDCLRTIKFKLGWCRLRKPDETGSTCSSPTSDARSSCFMSDTESFCTTPDGDLHNDVFEDCTTHLDHCRKSLSQAPSPNPTHSLPFKLSLKVQDKLLSKHTTTAHATIAVTSPSPRDSPSATPVDEFTDVNSTGKLFDTLIDQDKPKTTTDIRRAPLQLNDQSYSTIDFSQLNLSPVLSPQIKQDQFSFPVENDDFHRVPCSFRPEPAKSPTGDSQSAWLSTNNLTLQL</sequence>